<comment type="caution">
    <text evidence="5">The sequence shown here is derived from an EMBL/GenBank/DDBJ whole genome shotgun (WGS) entry which is preliminary data.</text>
</comment>
<keyword evidence="2 5" id="KW-0238">DNA-binding</keyword>
<feature type="domain" description="HTH marR-type" evidence="4">
    <location>
        <begin position="6"/>
        <end position="139"/>
    </location>
</feature>
<dbReference type="PRINTS" id="PR00598">
    <property type="entry name" value="HTHMARR"/>
</dbReference>
<keyword evidence="3" id="KW-0804">Transcription</keyword>
<dbReference type="InterPro" id="IPR000835">
    <property type="entry name" value="HTH_MarR-typ"/>
</dbReference>
<sequence length="147" mass="15672">MTDATTARLADAFMHVAKRMRGCWMQQLAPLGLTPGQGRALGVVARAGDGIRMAELASRLDIVPRSATSVVDGLEEAGLVLRRPDPGDRRSMLVGLTEAGRLLLTRIDDAKRGAAEEMFGALEPAEREQLLAVLLRLDPCGKPAGSI</sequence>
<accession>A0A3E0HZX2</accession>
<evidence type="ECO:0000256" key="1">
    <source>
        <dbReference type="ARBA" id="ARBA00023015"/>
    </source>
</evidence>
<keyword evidence="1" id="KW-0805">Transcription regulation</keyword>
<dbReference type="SUPFAM" id="SSF46785">
    <property type="entry name" value="Winged helix' DNA-binding domain"/>
    <property type="match status" value="1"/>
</dbReference>
<dbReference type="PROSITE" id="PS01117">
    <property type="entry name" value="HTH_MARR_1"/>
    <property type="match status" value="1"/>
</dbReference>
<evidence type="ECO:0000256" key="3">
    <source>
        <dbReference type="ARBA" id="ARBA00023163"/>
    </source>
</evidence>
<keyword evidence="6" id="KW-1185">Reference proteome</keyword>
<dbReference type="Pfam" id="PF12802">
    <property type="entry name" value="MarR_2"/>
    <property type="match status" value="1"/>
</dbReference>
<dbReference type="Proteomes" id="UP000256269">
    <property type="component" value="Unassembled WGS sequence"/>
</dbReference>
<dbReference type="PROSITE" id="PS50995">
    <property type="entry name" value="HTH_MARR_2"/>
    <property type="match status" value="1"/>
</dbReference>
<dbReference type="PANTHER" id="PTHR33164">
    <property type="entry name" value="TRANSCRIPTIONAL REGULATOR, MARR FAMILY"/>
    <property type="match status" value="1"/>
</dbReference>
<dbReference type="GO" id="GO:0003677">
    <property type="term" value="F:DNA binding"/>
    <property type="evidence" value="ECO:0007669"/>
    <property type="project" value="UniProtKB-KW"/>
</dbReference>
<dbReference type="RefSeq" id="WP_281283092.1">
    <property type="nucleotide sequence ID" value="NZ_CP144375.1"/>
</dbReference>
<dbReference type="InterPro" id="IPR036390">
    <property type="entry name" value="WH_DNA-bd_sf"/>
</dbReference>
<gene>
    <name evidence="5" type="ORF">BCF44_103458</name>
</gene>
<dbReference type="Gene3D" id="1.10.10.10">
    <property type="entry name" value="Winged helix-like DNA-binding domain superfamily/Winged helix DNA-binding domain"/>
    <property type="match status" value="1"/>
</dbReference>
<dbReference type="PANTHER" id="PTHR33164:SF103">
    <property type="entry name" value="REGULATORY PROTEIN MARR"/>
    <property type="match status" value="1"/>
</dbReference>
<dbReference type="EMBL" id="QUNO01000003">
    <property type="protein sequence ID" value="REH52009.1"/>
    <property type="molecule type" value="Genomic_DNA"/>
</dbReference>
<proteinExistence type="predicted"/>
<dbReference type="InterPro" id="IPR036388">
    <property type="entry name" value="WH-like_DNA-bd_sf"/>
</dbReference>
<evidence type="ECO:0000313" key="5">
    <source>
        <dbReference type="EMBL" id="REH52009.1"/>
    </source>
</evidence>
<dbReference type="SMART" id="SM00347">
    <property type="entry name" value="HTH_MARR"/>
    <property type="match status" value="1"/>
</dbReference>
<dbReference type="AlphaFoldDB" id="A0A3E0HZX2"/>
<reference evidence="5 6" key="1">
    <citation type="submission" date="2018-08" db="EMBL/GenBank/DDBJ databases">
        <title>Genomic Encyclopedia of Archaeal and Bacterial Type Strains, Phase II (KMG-II): from individual species to whole genera.</title>
        <authorList>
            <person name="Goeker M."/>
        </authorList>
    </citation>
    <scope>NUCLEOTIDE SEQUENCE [LARGE SCALE GENOMIC DNA]</scope>
    <source>
        <strain evidence="5 6">DSM 45791</strain>
    </source>
</reference>
<dbReference type="GO" id="GO:0003700">
    <property type="term" value="F:DNA-binding transcription factor activity"/>
    <property type="evidence" value="ECO:0007669"/>
    <property type="project" value="InterPro"/>
</dbReference>
<name>A0A3E0HZX2_9PSEU</name>
<evidence type="ECO:0000256" key="2">
    <source>
        <dbReference type="ARBA" id="ARBA00023125"/>
    </source>
</evidence>
<dbReference type="InterPro" id="IPR039422">
    <property type="entry name" value="MarR/SlyA-like"/>
</dbReference>
<dbReference type="GO" id="GO:0006950">
    <property type="term" value="P:response to stress"/>
    <property type="evidence" value="ECO:0007669"/>
    <property type="project" value="TreeGrafter"/>
</dbReference>
<organism evidence="5 6">
    <name type="scientific">Kutzneria buriramensis</name>
    <dbReference type="NCBI Taxonomy" id="1045776"/>
    <lineage>
        <taxon>Bacteria</taxon>
        <taxon>Bacillati</taxon>
        <taxon>Actinomycetota</taxon>
        <taxon>Actinomycetes</taxon>
        <taxon>Pseudonocardiales</taxon>
        <taxon>Pseudonocardiaceae</taxon>
        <taxon>Kutzneria</taxon>
    </lineage>
</organism>
<protein>
    <submittedName>
        <fullName evidence="5">DNA-binding MarR family transcriptional regulator</fullName>
    </submittedName>
</protein>
<dbReference type="InterPro" id="IPR023187">
    <property type="entry name" value="Tscrpt_reg_MarR-type_CS"/>
</dbReference>
<evidence type="ECO:0000259" key="4">
    <source>
        <dbReference type="PROSITE" id="PS50995"/>
    </source>
</evidence>
<evidence type="ECO:0000313" key="6">
    <source>
        <dbReference type="Proteomes" id="UP000256269"/>
    </source>
</evidence>